<dbReference type="AlphaFoldDB" id="A0A5J4WL18"/>
<sequence length="299" mass="34378">MQAQTEETNEQQSARNHKKYNINKYKEVERTTAQVEPEEAIQKLAEEQPRNIYLSHPNLEVQKFVIDTIWRTITKRQRGDDFVFSSDNFIKFWALITQNDEDDIEIVLEEAIIQPHTCKPKKLKKKDLIRPIYGTQFIMTGGTSNQILLANGETTDMGDFLPKYYPHAMEQLIIEPNDDIRNQGIRIMKNKANWDSFVLTGCNADPQNRDGVWKMGSTSSQFRIQKQEDEAYDYKDPNTSCQTGYTLFSIVNNAIKPKFSGTTHNLPLNAVLFGQKVFGYPICWNGAIPIDCFINPNGL</sequence>
<feature type="compositionally biased region" description="Polar residues" evidence="1">
    <location>
        <begin position="1"/>
        <end position="14"/>
    </location>
</feature>
<gene>
    <name evidence="2" type="ORF">EZS28_009413</name>
    <name evidence="3" type="ORF">EZS28_009418</name>
</gene>
<dbReference type="Proteomes" id="UP000324800">
    <property type="component" value="Unassembled WGS sequence"/>
</dbReference>
<evidence type="ECO:0000313" key="2">
    <source>
        <dbReference type="EMBL" id="KAA6395055.1"/>
    </source>
</evidence>
<organism evidence="2 4">
    <name type="scientific">Streblomastix strix</name>
    <dbReference type="NCBI Taxonomy" id="222440"/>
    <lineage>
        <taxon>Eukaryota</taxon>
        <taxon>Metamonada</taxon>
        <taxon>Preaxostyla</taxon>
        <taxon>Oxymonadida</taxon>
        <taxon>Streblomastigidae</taxon>
        <taxon>Streblomastix</taxon>
    </lineage>
</organism>
<dbReference type="EMBL" id="SNRW01001779">
    <property type="protein sequence ID" value="KAA6395060.1"/>
    <property type="molecule type" value="Genomic_DNA"/>
</dbReference>
<evidence type="ECO:0000313" key="4">
    <source>
        <dbReference type="Proteomes" id="UP000324800"/>
    </source>
</evidence>
<proteinExistence type="predicted"/>
<evidence type="ECO:0000256" key="1">
    <source>
        <dbReference type="SAM" id="MobiDB-lite"/>
    </source>
</evidence>
<dbReference type="EMBL" id="SNRW01001779">
    <property type="protein sequence ID" value="KAA6395055.1"/>
    <property type="molecule type" value="Genomic_DNA"/>
</dbReference>
<name>A0A5J4WL18_9EUKA</name>
<comment type="caution">
    <text evidence="2">The sequence shown here is derived from an EMBL/GenBank/DDBJ whole genome shotgun (WGS) entry which is preliminary data.</text>
</comment>
<protein>
    <submittedName>
        <fullName evidence="2">Uncharacterized protein</fullName>
    </submittedName>
</protein>
<reference evidence="2 4" key="1">
    <citation type="submission" date="2019-03" db="EMBL/GenBank/DDBJ databases">
        <title>Single cell metagenomics reveals metabolic interactions within the superorganism composed of flagellate Streblomastix strix and complex community of Bacteroidetes bacteria on its surface.</title>
        <authorList>
            <person name="Treitli S.C."/>
            <person name="Kolisko M."/>
            <person name="Husnik F."/>
            <person name="Keeling P."/>
            <person name="Hampl V."/>
        </authorList>
    </citation>
    <scope>NUCLEOTIDE SEQUENCE [LARGE SCALE GENOMIC DNA]</scope>
    <source>
        <strain evidence="2">ST1C</strain>
    </source>
</reference>
<evidence type="ECO:0000313" key="3">
    <source>
        <dbReference type="EMBL" id="KAA6395060.1"/>
    </source>
</evidence>
<accession>A0A5J4WL18</accession>
<feature type="region of interest" description="Disordered" evidence="1">
    <location>
        <begin position="1"/>
        <end position="23"/>
    </location>
</feature>